<sequence length="300" mass="34275">MSENEFIKELLSTSVNLEKNIDKISSIMKDKNVSVGVKNNIIFNCESTASDELLSVLLQNSLTNDSVLIDHEIAYKLGQLVQENSKEFLIELMSDENKDPIVRHEAIEALGNFENPSLISLIEKYLDSNESLVRETAYLAVRKLSVLTKENKYKLNINELDTKQVNDEFSVRSPAFITKKSFIESKSMFFKGDLWEKYTALLRLRDLNTEESYEVIKKGFEDKSALFRHEVAFVMGHLNNPTFIKTLESVLNNPKEEDVVRHEAAASLGCINTEESKKILMKNLNNPIRIVRESIECAIF</sequence>
<reference evidence="1 2" key="1">
    <citation type="journal article" date="2017" name="Environ. Microbiol.">
        <title>Decay of the glycolytic pathway and adaptation to intranuclear parasitism within Enterocytozoonidae microsporidia.</title>
        <authorList>
            <person name="Wiredu Boakye D."/>
            <person name="Jaroenlak P."/>
            <person name="Prachumwat A."/>
            <person name="Williams T.A."/>
            <person name="Bateman K.S."/>
            <person name="Itsathitphaisarn O."/>
            <person name="Sritunyalucksana K."/>
            <person name="Paszkiewicz K.H."/>
            <person name="Moore K.A."/>
            <person name="Stentiford G.D."/>
            <person name="Williams B.A."/>
        </authorList>
    </citation>
    <scope>NUCLEOTIDE SEQUENCE [LARGE SCALE GENOMIC DNA]</scope>
    <source>
        <strain evidence="1 2">GB1</strain>
    </source>
</reference>
<gene>
    <name evidence="1" type="primary">DOHH</name>
    <name evidence="1" type="ORF">HERIO_306</name>
</gene>
<protein>
    <submittedName>
        <fullName evidence="1">DOHH</fullName>
    </submittedName>
</protein>
<evidence type="ECO:0000313" key="1">
    <source>
        <dbReference type="EMBL" id="ORD97842.1"/>
    </source>
</evidence>
<dbReference type="OrthoDB" id="421002at2759"/>
<dbReference type="GO" id="GO:0016491">
    <property type="term" value="F:oxidoreductase activity"/>
    <property type="evidence" value="ECO:0007669"/>
    <property type="project" value="TreeGrafter"/>
</dbReference>
<dbReference type="Proteomes" id="UP000192356">
    <property type="component" value="Unassembled WGS sequence"/>
</dbReference>
<proteinExistence type="predicted"/>
<keyword evidence="2" id="KW-1185">Reference proteome</keyword>
<comment type="caution">
    <text evidence="1">The sequence shown here is derived from an EMBL/GenBank/DDBJ whole genome shotgun (WGS) entry which is preliminary data.</text>
</comment>
<dbReference type="EMBL" id="LVKB01000008">
    <property type="protein sequence ID" value="ORD97842.1"/>
    <property type="molecule type" value="Genomic_DNA"/>
</dbReference>
<organism evidence="1 2">
    <name type="scientific">Hepatospora eriocheir</name>
    <dbReference type="NCBI Taxonomy" id="1081669"/>
    <lineage>
        <taxon>Eukaryota</taxon>
        <taxon>Fungi</taxon>
        <taxon>Fungi incertae sedis</taxon>
        <taxon>Microsporidia</taxon>
        <taxon>Hepatosporidae</taxon>
        <taxon>Hepatospora</taxon>
    </lineage>
</organism>
<dbReference type="VEuPathDB" id="MicrosporidiaDB:HERIO_306"/>
<dbReference type="PANTHER" id="PTHR12697:SF5">
    <property type="entry name" value="DEOXYHYPUSINE HYDROXYLASE"/>
    <property type="match status" value="1"/>
</dbReference>
<accession>A0A1X0QDK3</accession>
<dbReference type="SMART" id="SM00567">
    <property type="entry name" value="EZ_HEAT"/>
    <property type="match status" value="5"/>
</dbReference>
<evidence type="ECO:0000313" key="2">
    <source>
        <dbReference type="Proteomes" id="UP000192356"/>
    </source>
</evidence>
<dbReference type="Gene3D" id="1.25.10.10">
    <property type="entry name" value="Leucine-rich Repeat Variant"/>
    <property type="match status" value="2"/>
</dbReference>
<dbReference type="Pfam" id="PF13646">
    <property type="entry name" value="HEAT_2"/>
    <property type="match status" value="2"/>
</dbReference>
<dbReference type="PANTHER" id="PTHR12697">
    <property type="entry name" value="PBS LYASE HEAT-LIKE PROTEIN"/>
    <property type="match status" value="1"/>
</dbReference>
<dbReference type="SUPFAM" id="SSF48371">
    <property type="entry name" value="ARM repeat"/>
    <property type="match status" value="1"/>
</dbReference>
<name>A0A1X0QDK3_9MICR</name>
<dbReference type="InterPro" id="IPR016024">
    <property type="entry name" value="ARM-type_fold"/>
</dbReference>
<dbReference type="InterPro" id="IPR011989">
    <property type="entry name" value="ARM-like"/>
</dbReference>
<dbReference type="InterPro" id="IPR004155">
    <property type="entry name" value="PBS_lyase_HEAT"/>
</dbReference>
<dbReference type="VEuPathDB" id="MicrosporidiaDB:A0H76_508"/>
<dbReference type="AlphaFoldDB" id="A0A1X0QDK3"/>